<evidence type="ECO:0000313" key="3">
    <source>
        <dbReference type="Proteomes" id="UP000008206"/>
    </source>
</evidence>
<dbReference type="HOGENOM" id="CLU_111490_1_0_3"/>
<dbReference type="NCBIfam" id="TIGR02595">
    <property type="entry name" value="PEP_CTERM"/>
    <property type="match status" value="1"/>
</dbReference>
<dbReference type="eggNOG" id="COG2931">
    <property type="taxonomic scope" value="Bacteria"/>
</dbReference>
<dbReference type="RefSeq" id="WP_013325409.1">
    <property type="nucleotide sequence ID" value="NC_014501.1"/>
</dbReference>
<gene>
    <name evidence="2" type="ordered locus">Cyan7822_5497</name>
</gene>
<feature type="chain" id="PRO_5003141154" description="PEP-CTERM protein-sorting domain-containing protein" evidence="1">
    <location>
        <begin position="33"/>
        <end position="202"/>
    </location>
</feature>
<keyword evidence="3" id="KW-1185">Reference proteome</keyword>
<protein>
    <recommendedName>
        <fullName evidence="4">PEP-CTERM protein-sorting domain-containing protein</fullName>
    </recommendedName>
</protein>
<keyword evidence="1" id="KW-0732">Signal</keyword>
<dbReference type="KEGG" id="cyj:Cyan7822_5497"/>
<name>E0U9B3_GLOV7</name>
<proteinExistence type="predicted"/>
<sequence length="202" mass="21270">MKTLSTNIATTVMATTVLSVAALINAANPAQAITFKFNWEGDAGYSAAGTFSYDETTAPTIITESGSGATDYLQSLSVSFYDPSDTFLGTYNTVAGGVSESSFFKFNFDTATKTLFGDFDIAGGTGVIGEYFFQGKIGESLRLYKDVDQVSTSILLDQNSGSISVSPVPEPFTLLGVGTALGFGASFKKKLAKSTKKEHETA</sequence>
<reference evidence="3" key="1">
    <citation type="journal article" date="2011" name="MBio">
        <title>Novel metabolic attributes of the genus Cyanothece, comprising a group of unicellular nitrogen-fixing Cyanobacteria.</title>
        <authorList>
            <person name="Bandyopadhyay A."/>
            <person name="Elvitigala T."/>
            <person name="Welsh E."/>
            <person name="Stockel J."/>
            <person name="Liberton M."/>
            <person name="Min H."/>
            <person name="Sherman L.A."/>
            <person name="Pakrasi H.B."/>
        </authorList>
    </citation>
    <scope>NUCLEOTIDE SEQUENCE [LARGE SCALE GENOMIC DNA]</scope>
    <source>
        <strain evidence="3">PCC 7822</strain>
    </source>
</reference>
<dbReference type="OrthoDB" id="458897at2"/>
<dbReference type="STRING" id="497965.Cyan7822_5497"/>
<feature type="signal peptide" evidence="1">
    <location>
        <begin position="1"/>
        <end position="32"/>
    </location>
</feature>
<dbReference type="AlphaFoldDB" id="E0U9B3"/>
<dbReference type="InterPro" id="IPR013424">
    <property type="entry name" value="Ice-binding_C"/>
</dbReference>
<evidence type="ECO:0008006" key="4">
    <source>
        <dbReference type="Google" id="ProtNLM"/>
    </source>
</evidence>
<dbReference type="Proteomes" id="UP000008206">
    <property type="component" value="Chromosome"/>
</dbReference>
<organism evidence="2 3">
    <name type="scientific">Gloeothece verrucosa (strain PCC 7822)</name>
    <name type="common">Cyanothece sp. (strain PCC 7822)</name>
    <dbReference type="NCBI Taxonomy" id="497965"/>
    <lineage>
        <taxon>Bacteria</taxon>
        <taxon>Bacillati</taxon>
        <taxon>Cyanobacteriota</taxon>
        <taxon>Cyanophyceae</taxon>
        <taxon>Oscillatoriophycideae</taxon>
        <taxon>Chroococcales</taxon>
        <taxon>Aphanothecaceae</taxon>
        <taxon>Gloeothece</taxon>
        <taxon>Gloeothece verrucosa</taxon>
    </lineage>
</organism>
<evidence type="ECO:0000313" key="2">
    <source>
        <dbReference type="EMBL" id="ADN17371.1"/>
    </source>
</evidence>
<dbReference type="EMBL" id="CP002198">
    <property type="protein sequence ID" value="ADN17371.1"/>
    <property type="molecule type" value="Genomic_DNA"/>
</dbReference>
<accession>E0U9B3</accession>
<dbReference type="NCBIfam" id="TIGR04155">
    <property type="entry name" value="cyano_PEP"/>
    <property type="match status" value="1"/>
</dbReference>
<dbReference type="InterPro" id="IPR026374">
    <property type="entry name" value="Cyano_PEP"/>
</dbReference>
<evidence type="ECO:0000256" key="1">
    <source>
        <dbReference type="SAM" id="SignalP"/>
    </source>
</evidence>